<keyword evidence="4 7" id="KW-0732">Signal</keyword>
<accession>A0A0K2ZKR7</accession>
<evidence type="ECO:0000256" key="5">
    <source>
        <dbReference type="ARBA" id="ARBA00022764"/>
    </source>
</evidence>
<dbReference type="GO" id="GO:0042597">
    <property type="term" value="C:periplasmic space"/>
    <property type="evidence" value="ECO:0007669"/>
    <property type="project" value="UniProtKB-SubCell"/>
</dbReference>
<keyword evidence="6" id="KW-0016">Alginate biosynthesis</keyword>
<dbReference type="Proteomes" id="UP000045978">
    <property type="component" value="Unassembled WGS sequence"/>
</dbReference>
<feature type="domain" description="AlgX/AlgJ SGNH hydrolase-like" evidence="8">
    <location>
        <begin position="43"/>
        <end position="97"/>
    </location>
</feature>
<proteinExistence type="predicted"/>
<gene>
    <name evidence="9" type="ORF">XTPLMG730_0918</name>
</gene>
<dbReference type="EMBL" id="CXOJ01000014">
    <property type="protein sequence ID" value="CTP84844.1"/>
    <property type="molecule type" value="Genomic_DNA"/>
</dbReference>
<keyword evidence="3" id="KW-0808">Transferase</keyword>
<dbReference type="GO" id="GO:0042121">
    <property type="term" value="P:alginic acid biosynthetic process"/>
    <property type="evidence" value="ECO:0007669"/>
    <property type="project" value="UniProtKB-UniPathway"/>
</dbReference>
<evidence type="ECO:0000256" key="1">
    <source>
        <dbReference type="ARBA" id="ARBA00004418"/>
    </source>
</evidence>
<evidence type="ECO:0000256" key="4">
    <source>
        <dbReference type="ARBA" id="ARBA00022729"/>
    </source>
</evidence>
<dbReference type="UniPathway" id="UPA00286"/>
<evidence type="ECO:0000256" key="6">
    <source>
        <dbReference type="ARBA" id="ARBA00022841"/>
    </source>
</evidence>
<keyword evidence="5" id="KW-0574">Periplasm</keyword>
<evidence type="ECO:0000256" key="7">
    <source>
        <dbReference type="SAM" id="SignalP"/>
    </source>
</evidence>
<dbReference type="InterPro" id="IPR031811">
    <property type="entry name" value="ALGX/ALGJ_SGNH-like"/>
</dbReference>
<evidence type="ECO:0000259" key="8">
    <source>
        <dbReference type="Pfam" id="PF16822"/>
    </source>
</evidence>
<protein>
    <recommendedName>
        <fullName evidence="8">AlgX/AlgJ SGNH hydrolase-like domain-containing protein</fullName>
    </recommendedName>
</protein>
<comment type="pathway">
    <text evidence="2">Glycan biosynthesis; alginate biosynthesis.</text>
</comment>
<feature type="signal peptide" evidence="7">
    <location>
        <begin position="1"/>
        <end position="21"/>
    </location>
</feature>
<dbReference type="AlphaFoldDB" id="A0A0K2ZKR7"/>
<comment type="subcellular location">
    <subcellularLocation>
        <location evidence="1">Periplasm</location>
    </subcellularLocation>
</comment>
<organism evidence="9 10">
    <name type="scientific">Xanthomonas graminis pv. phlei</name>
    <dbReference type="NCBI Taxonomy" id="487906"/>
    <lineage>
        <taxon>Bacteria</taxon>
        <taxon>Pseudomonadati</taxon>
        <taxon>Pseudomonadota</taxon>
        <taxon>Gammaproteobacteria</taxon>
        <taxon>Lysobacterales</taxon>
        <taxon>Lysobacteraceae</taxon>
        <taxon>Xanthomonas</taxon>
        <taxon>Xanthomonas translucens group</taxon>
        <taxon>Xanthomonas graminis</taxon>
    </lineage>
</organism>
<feature type="chain" id="PRO_5005492563" description="AlgX/AlgJ SGNH hydrolase-like domain-containing protein" evidence="7">
    <location>
        <begin position="22"/>
        <end position="98"/>
    </location>
</feature>
<evidence type="ECO:0000313" key="9">
    <source>
        <dbReference type="EMBL" id="CTP84844.1"/>
    </source>
</evidence>
<name>A0A0K2ZKR7_9XANT</name>
<dbReference type="Pfam" id="PF16822">
    <property type="entry name" value="ALGX"/>
    <property type="match status" value="1"/>
</dbReference>
<dbReference type="GO" id="GO:0016740">
    <property type="term" value="F:transferase activity"/>
    <property type="evidence" value="ECO:0007669"/>
    <property type="project" value="UniProtKB-KW"/>
</dbReference>
<evidence type="ECO:0000256" key="3">
    <source>
        <dbReference type="ARBA" id="ARBA00022679"/>
    </source>
</evidence>
<evidence type="ECO:0000313" key="10">
    <source>
        <dbReference type="Proteomes" id="UP000045978"/>
    </source>
</evidence>
<reference evidence="9 10" key="1">
    <citation type="submission" date="2015-07" db="EMBL/GenBank/DDBJ databases">
        <authorList>
            <person name="Noorani M."/>
        </authorList>
    </citation>
    <scope>NUCLEOTIDE SEQUENCE [LARGE SCALE GENOMIC DNA]</scope>
    <source>
        <strain evidence="9">LMG730</strain>
    </source>
</reference>
<sequence length="98" mass="9936">MRARALWLGLLCAFAAVPALAQVPVPAPAPTAAAAAAQDSSIVLVGKDGWLFPAWGSLTEVDGAAIERNTASIAEARTALAAAGVELEVLVLPDKALF</sequence>
<evidence type="ECO:0000256" key="2">
    <source>
        <dbReference type="ARBA" id="ARBA00005182"/>
    </source>
</evidence>